<dbReference type="Gene3D" id="3.40.710.10">
    <property type="entry name" value="DD-peptidase/beta-lactamase superfamily"/>
    <property type="match status" value="1"/>
</dbReference>
<reference evidence="2 3" key="1">
    <citation type="submission" date="2017-01" db="EMBL/GenBank/DDBJ databases">
        <title>Novel large sulfur bacteria in the metagenomes of groundwater-fed chemosynthetic microbial mats in the Lake Huron basin.</title>
        <authorList>
            <person name="Sharrar A.M."/>
            <person name="Flood B.E."/>
            <person name="Bailey J.V."/>
            <person name="Jones D.S."/>
            <person name="Biddanda B."/>
            <person name="Ruberg S.A."/>
            <person name="Marcus D.N."/>
            <person name="Dick G.J."/>
        </authorList>
    </citation>
    <scope>NUCLEOTIDE SEQUENCE [LARGE SCALE GENOMIC DNA]</scope>
    <source>
        <strain evidence="2">A8</strain>
    </source>
</reference>
<accession>A0A1Y1QEG2</accession>
<evidence type="ECO:0000259" key="1">
    <source>
        <dbReference type="Pfam" id="PF00144"/>
    </source>
</evidence>
<dbReference type="PANTHER" id="PTHR46825">
    <property type="entry name" value="D-ALANYL-D-ALANINE-CARBOXYPEPTIDASE/ENDOPEPTIDASE AMPH"/>
    <property type="match status" value="1"/>
</dbReference>
<organism evidence="2 3">
    <name type="scientific">Thiothrix lacustris</name>
    <dbReference type="NCBI Taxonomy" id="525917"/>
    <lineage>
        <taxon>Bacteria</taxon>
        <taxon>Pseudomonadati</taxon>
        <taxon>Pseudomonadota</taxon>
        <taxon>Gammaproteobacteria</taxon>
        <taxon>Thiotrichales</taxon>
        <taxon>Thiotrichaceae</taxon>
        <taxon>Thiothrix</taxon>
    </lineage>
</organism>
<dbReference type="PANTHER" id="PTHR46825:SF7">
    <property type="entry name" value="D-ALANYL-D-ALANINE CARBOXYPEPTIDASE"/>
    <property type="match status" value="1"/>
</dbReference>
<gene>
    <name evidence="2" type="ORF">BWK73_39345</name>
</gene>
<protein>
    <recommendedName>
        <fullName evidence="1">Beta-lactamase-related domain-containing protein</fullName>
    </recommendedName>
</protein>
<dbReference type="Pfam" id="PF00144">
    <property type="entry name" value="Beta-lactamase"/>
    <property type="match status" value="1"/>
</dbReference>
<proteinExistence type="predicted"/>
<dbReference type="EMBL" id="MTEJ01000402">
    <property type="protein sequence ID" value="OQX03501.1"/>
    <property type="molecule type" value="Genomic_DNA"/>
</dbReference>
<evidence type="ECO:0000313" key="2">
    <source>
        <dbReference type="EMBL" id="OQX03501.1"/>
    </source>
</evidence>
<dbReference type="InterPro" id="IPR012338">
    <property type="entry name" value="Beta-lactam/transpept-like"/>
</dbReference>
<dbReference type="Proteomes" id="UP000192491">
    <property type="component" value="Unassembled WGS sequence"/>
</dbReference>
<dbReference type="InterPro" id="IPR050491">
    <property type="entry name" value="AmpC-like"/>
</dbReference>
<comment type="caution">
    <text evidence="2">The sequence shown here is derived from an EMBL/GenBank/DDBJ whole genome shotgun (WGS) entry which is preliminary data.</text>
</comment>
<sequence>MDGITMATPAWQTRLWVSTTALLLLLTGCGGAGTTQSQTNIIARAVTTPQPAPAVVGTAVLFEGSPTAARYVRTEGVMTTTQPFRVASIAKVLTATVVLQLVEEGYFTLDTPLSRLLDDTLLPAGYTLDDLHVMGNRKAGGSITVRQLLQHTAGLRDYIADSPTAQDSNGLFAQMITDVLDNDGRGIASRHWDGKALLGYYLTTGLGRNALSAPGQRFDYSDTDYLLLGLVVEQVTGQSLTSHYRGRIFNRLGMANTWHEGFEANRGTVAQHFYTVATAGNPRNLEMTATRLDMSAAWASGALVSTPDELAVFLRALMRGELFRDRATLALMKQTSKVSPNYGLGLQRAVLNGREVWGHAGFWGTIMLHDAGKDALLVMTLNDTSRDMYQEAEKVLRAAASAVR</sequence>
<evidence type="ECO:0000313" key="3">
    <source>
        <dbReference type="Proteomes" id="UP000192491"/>
    </source>
</evidence>
<name>A0A1Y1QEG2_9GAMM</name>
<feature type="domain" description="Beta-lactamase-related" evidence="1">
    <location>
        <begin position="74"/>
        <end position="398"/>
    </location>
</feature>
<dbReference type="InterPro" id="IPR001466">
    <property type="entry name" value="Beta-lactam-related"/>
</dbReference>
<dbReference type="AlphaFoldDB" id="A0A1Y1QEG2"/>
<dbReference type="SUPFAM" id="SSF56601">
    <property type="entry name" value="beta-lactamase/transpeptidase-like"/>
    <property type="match status" value="1"/>
</dbReference>